<dbReference type="EnsemblPlants" id="TuG1812G0600000485.01.T01">
    <property type="protein sequence ID" value="TuG1812G0600000485.01.T01"/>
    <property type="gene ID" value="TuG1812G0600000485.01"/>
</dbReference>
<sequence>MDCLALLPNRGETGGCCRTREGVAAICCFSCICPLKIVHTRILKKEGKIIHNYFLIIKYIDIDI</sequence>
<reference evidence="1" key="2">
    <citation type="submission" date="2018-03" db="EMBL/GenBank/DDBJ databases">
        <title>The Triticum urartu genome reveals the dynamic nature of wheat genome evolution.</title>
        <authorList>
            <person name="Ling H."/>
            <person name="Ma B."/>
            <person name="Shi X."/>
            <person name="Liu H."/>
            <person name="Dong L."/>
            <person name="Sun H."/>
            <person name="Cao Y."/>
            <person name="Gao Q."/>
            <person name="Zheng S."/>
            <person name="Li Y."/>
            <person name="Yu Y."/>
            <person name="Du H."/>
            <person name="Qi M."/>
            <person name="Li Y."/>
            <person name="Yu H."/>
            <person name="Cui Y."/>
            <person name="Wang N."/>
            <person name="Chen C."/>
            <person name="Wu H."/>
            <person name="Zhao Y."/>
            <person name="Zhang J."/>
            <person name="Li Y."/>
            <person name="Zhou W."/>
            <person name="Zhang B."/>
            <person name="Hu W."/>
            <person name="Eijk M."/>
            <person name="Tang J."/>
            <person name="Witsenboer H."/>
            <person name="Zhao S."/>
            <person name="Li Z."/>
            <person name="Zhang A."/>
            <person name="Wang D."/>
            <person name="Liang C."/>
        </authorList>
    </citation>
    <scope>NUCLEOTIDE SEQUENCE [LARGE SCALE GENOMIC DNA]</scope>
    <source>
        <strain evidence="1">cv. G1812</strain>
    </source>
</reference>
<evidence type="ECO:0000313" key="2">
    <source>
        <dbReference type="Proteomes" id="UP000015106"/>
    </source>
</evidence>
<organism evidence="1 2">
    <name type="scientific">Triticum urartu</name>
    <name type="common">Red wild einkorn</name>
    <name type="synonym">Crithodium urartu</name>
    <dbReference type="NCBI Taxonomy" id="4572"/>
    <lineage>
        <taxon>Eukaryota</taxon>
        <taxon>Viridiplantae</taxon>
        <taxon>Streptophyta</taxon>
        <taxon>Embryophyta</taxon>
        <taxon>Tracheophyta</taxon>
        <taxon>Spermatophyta</taxon>
        <taxon>Magnoliopsida</taxon>
        <taxon>Liliopsida</taxon>
        <taxon>Poales</taxon>
        <taxon>Poaceae</taxon>
        <taxon>BOP clade</taxon>
        <taxon>Pooideae</taxon>
        <taxon>Triticodae</taxon>
        <taxon>Triticeae</taxon>
        <taxon>Triticinae</taxon>
        <taxon>Triticum</taxon>
    </lineage>
</organism>
<keyword evidence="2" id="KW-1185">Reference proteome</keyword>
<reference evidence="1" key="3">
    <citation type="submission" date="2022-06" db="UniProtKB">
        <authorList>
            <consortium name="EnsemblPlants"/>
        </authorList>
    </citation>
    <scope>IDENTIFICATION</scope>
</reference>
<protein>
    <submittedName>
        <fullName evidence="1">Uncharacterized protein</fullName>
    </submittedName>
</protein>
<name>A0A8R7QMC8_TRIUA</name>
<accession>A0A8R7QMC8</accession>
<dbReference type="AlphaFoldDB" id="A0A8R7QMC8"/>
<proteinExistence type="predicted"/>
<dbReference type="Gramene" id="TuG1812G0600000485.01.T01">
    <property type="protein sequence ID" value="TuG1812G0600000485.01.T01"/>
    <property type="gene ID" value="TuG1812G0600000485.01"/>
</dbReference>
<dbReference type="Proteomes" id="UP000015106">
    <property type="component" value="Chromosome 6"/>
</dbReference>
<reference evidence="2" key="1">
    <citation type="journal article" date="2013" name="Nature">
        <title>Draft genome of the wheat A-genome progenitor Triticum urartu.</title>
        <authorList>
            <person name="Ling H.Q."/>
            <person name="Zhao S."/>
            <person name="Liu D."/>
            <person name="Wang J."/>
            <person name="Sun H."/>
            <person name="Zhang C."/>
            <person name="Fan H."/>
            <person name="Li D."/>
            <person name="Dong L."/>
            <person name="Tao Y."/>
            <person name="Gao C."/>
            <person name="Wu H."/>
            <person name="Li Y."/>
            <person name="Cui Y."/>
            <person name="Guo X."/>
            <person name="Zheng S."/>
            <person name="Wang B."/>
            <person name="Yu K."/>
            <person name="Liang Q."/>
            <person name="Yang W."/>
            <person name="Lou X."/>
            <person name="Chen J."/>
            <person name="Feng M."/>
            <person name="Jian J."/>
            <person name="Zhang X."/>
            <person name="Luo G."/>
            <person name="Jiang Y."/>
            <person name="Liu J."/>
            <person name="Wang Z."/>
            <person name="Sha Y."/>
            <person name="Zhang B."/>
            <person name="Wu H."/>
            <person name="Tang D."/>
            <person name="Shen Q."/>
            <person name="Xue P."/>
            <person name="Zou S."/>
            <person name="Wang X."/>
            <person name="Liu X."/>
            <person name="Wang F."/>
            <person name="Yang Y."/>
            <person name="An X."/>
            <person name="Dong Z."/>
            <person name="Zhang K."/>
            <person name="Zhang X."/>
            <person name="Luo M.C."/>
            <person name="Dvorak J."/>
            <person name="Tong Y."/>
            <person name="Wang J."/>
            <person name="Yang H."/>
            <person name="Li Z."/>
            <person name="Wang D."/>
            <person name="Zhang A."/>
            <person name="Wang J."/>
        </authorList>
    </citation>
    <scope>NUCLEOTIDE SEQUENCE</scope>
    <source>
        <strain evidence="2">cv. G1812</strain>
    </source>
</reference>
<evidence type="ECO:0000313" key="1">
    <source>
        <dbReference type="EnsemblPlants" id="TuG1812G0600000485.01.T01"/>
    </source>
</evidence>